<dbReference type="AlphaFoldDB" id="A0AAN8RZP0"/>
<reference evidence="2 3" key="1">
    <citation type="submission" date="2023-10" db="EMBL/GenBank/DDBJ databases">
        <title>Genomes of two closely related lineages of the louse Polyplax serrata with different host specificities.</title>
        <authorList>
            <person name="Martinu J."/>
            <person name="Tarabai H."/>
            <person name="Stefka J."/>
            <person name="Hypsa V."/>
        </authorList>
    </citation>
    <scope>NUCLEOTIDE SEQUENCE [LARGE SCALE GENOMIC DNA]</scope>
    <source>
        <strain evidence="2">HR10_N</strain>
    </source>
</reference>
<organism evidence="2 3">
    <name type="scientific">Polyplax serrata</name>
    <name type="common">Common mouse louse</name>
    <dbReference type="NCBI Taxonomy" id="468196"/>
    <lineage>
        <taxon>Eukaryota</taxon>
        <taxon>Metazoa</taxon>
        <taxon>Ecdysozoa</taxon>
        <taxon>Arthropoda</taxon>
        <taxon>Hexapoda</taxon>
        <taxon>Insecta</taxon>
        <taxon>Pterygota</taxon>
        <taxon>Neoptera</taxon>
        <taxon>Paraneoptera</taxon>
        <taxon>Psocodea</taxon>
        <taxon>Troctomorpha</taxon>
        <taxon>Phthiraptera</taxon>
        <taxon>Anoplura</taxon>
        <taxon>Polyplacidae</taxon>
        <taxon>Polyplax</taxon>
    </lineage>
</organism>
<evidence type="ECO:0000313" key="3">
    <source>
        <dbReference type="Proteomes" id="UP001372834"/>
    </source>
</evidence>
<dbReference type="EMBL" id="JAWJWE010000043">
    <property type="protein sequence ID" value="KAK6617791.1"/>
    <property type="molecule type" value="Genomic_DNA"/>
</dbReference>
<feature type="compositionally biased region" description="Polar residues" evidence="1">
    <location>
        <begin position="151"/>
        <end position="162"/>
    </location>
</feature>
<feature type="region of interest" description="Disordered" evidence="1">
    <location>
        <begin position="151"/>
        <end position="170"/>
    </location>
</feature>
<dbReference type="Proteomes" id="UP001372834">
    <property type="component" value="Unassembled WGS sequence"/>
</dbReference>
<protein>
    <submittedName>
        <fullName evidence="2">Uncharacterized protein</fullName>
    </submittedName>
</protein>
<proteinExistence type="predicted"/>
<evidence type="ECO:0000256" key="1">
    <source>
        <dbReference type="SAM" id="MobiDB-lite"/>
    </source>
</evidence>
<accession>A0AAN8RZP0</accession>
<evidence type="ECO:0000313" key="2">
    <source>
        <dbReference type="EMBL" id="KAK6617791.1"/>
    </source>
</evidence>
<sequence length="170" mass="19725">MNVKEDRANEKTKERRLSWTLVLSAVTSLGLPGTVRCLEQLQPASHRFREPDFGPRLILTSEEWSWQKYLSDTSDVTVNPRALTSQKKEESLQETVKSSALMSSFFDLTISSLVKDLRKWSRRWWWWLKSSATAKDMAALVHELERQMRPSSRHQSIENEMSLSKDVEIG</sequence>
<comment type="caution">
    <text evidence="2">The sequence shown here is derived from an EMBL/GenBank/DDBJ whole genome shotgun (WGS) entry which is preliminary data.</text>
</comment>
<gene>
    <name evidence="2" type="ORF">RUM43_014019</name>
</gene>
<name>A0AAN8RZP0_POLSC</name>